<keyword evidence="2" id="KW-1185">Reference proteome</keyword>
<name>A0A9P6CCM3_9AGAR</name>
<sequence>MGLWYSSLCWGLGGALSVMSASSGISSGFSAWFAPSSGLFGSGLSGSGLSGSGLSSSSTWLRSSLLL</sequence>
<reference evidence="1" key="1">
    <citation type="submission" date="2020-11" db="EMBL/GenBank/DDBJ databases">
        <authorList>
            <consortium name="DOE Joint Genome Institute"/>
            <person name="Ahrendt S."/>
            <person name="Riley R."/>
            <person name="Andreopoulos W."/>
            <person name="Labutti K."/>
            <person name="Pangilinan J."/>
            <person name="Ruiz-Duenas F.J."/>
            <person name="Barrasa J.M."/>
            <person name="Sanchez-Garcia M."/>
            <person name="Camarero S."/>
            <person name="Miyauchi S."/>
            <person name="Serrano A."/>
            <person name="Linde D."/>
            <person name="Babiker R."/>
            <person name="Drula E."/>
            <person name="Ayuso-Fernandez I."/>
            <person name="Pacheco R."/>
            <person name="Padilla G."/>
            <person name="Ferreira P."/>
            <person name="Barriuso J."/>
            <person name="Kellner H."/>
            <person name="Castanera R."/>
            <person name="Alfaro M."/>
            <person name="Ramirez L."/>
            <person name="Pisabarro A.G."/>
            <person name="Kuo A."/>
            <person name="Tritt A."/>
            <person name="Lipzen A."/>
            <person name="He G."/>
            <person name="Yan M."/>
            <person name="Ng V."/>
            <person name="Cullen D."/>
            <person name="Martin F."/>
            <person name="Rosso M.-N."/>
            <person name="Henrissat B."/>
            <person name="Hibbett D."/>
            <person name="Martinez A.T."/>
            <person name="Grigoriev I.V."/>
        </authorList>
    </citation>
    <scope>NUCLEOTIDE SEQUENCE</scope>
    <source>
        <strain evidence="1">CBS 247.69</strain>
    </source>
</reference>
<gene>
    <name evidence="1" type="ORF">BDZ94DRAFT_1265198</name>
</gene>
<dbReference type="AlphaFoldDB" id="A0A9P6CCM3"/>
<evidence type="ECO:0000313" key="2">
    <source>
        <dbReference type="Proteomes" id="UP000807353"/>
    </source>
</evidence>
<evidence type="ECO:0000313" key="1">
    <source>
        <dbReference type="EMBL" id="KAF9460807.1"/>
    </source>
</evidence>
<accession>A0A9P6CCM3</accession>
<proteinExistence type="predicted"/>
<dbReference type="Proteomes" id="UP000807353">
    <property type="component" value="Unassembled WGS sequence"/>
</dbReference>
<dbReference type="EMBL" id="MU150293">
    <property type="protein sequence ID" value="KAF9460807.1"/>
    <property type="molecule type" value="Genomic_DNA"/>
</dbReference>
<organism evidence="1 2">
    <name type="scientific">Collybia nuda</name>
    <dbReference type="NCBI Taxonomy" id="64659"/>
    <lineage>
        <taxon>Eukaryota</taxon>
        <taxon>Fungi</taxon>
        <taxon>Dikarya</taxon>
        <taxon>Basidiomycota</taxon>
        <taxon>Agaricomycotina</taxon>
        <taxon>Agaricomycetes</taxon>
        <taxon>Agaricomycetidae</taxon>
        <taxon>Agaricales</taxon>
        <taxon>Tricholomatineae</taxon>
        <taxon>Clitocybaceae</taxon>
        <taxon>Collybia</taxon>
    </lineage>
</organism>
<protein>
    <submittedName>
        <fullName evidence="1">Uncharacterized protein</fullName>
    </submittedName>
</protein>
<comment type="caution">
    <text evidence="1">The sequence shown here is derived from an EMBL/GenBank/DDBJ whole genome shotgun (WGS) entry which is preliminary data.</text>
</comment>